<feature type="non-terminal residue" evidence="2">
    <location>
        <position position="1"/>
    </location>
</feature>
<dbReference type="Proteomes" id="UP000518829">
    <property type="component" value="Unassembled WGS sequence"/>
</dbReference>
<proteinExistence type="predicted"/>
<dbReference type="EMBL" id="JAARPH010000064">
    <property type="protein sequence ID" value="MBC1376873.1"/>
    <property type="molecule type" value="Genomic_DNA"/>
</dbReference>
<comment type="caution">
    <text evidence="2">The sequence shown here is derived from an EMBL/GenBank/DDBJ whole genome shotgun (WGS) entry which is preliminary data.</text>
</comment>
<name>A0ABR6SRL8_9LIST</name>
<keyword evidence="1" id="KW-0732">Signal</keyword>
<reference evidence="2 3" key="1">
    <citation type="submission" date="2020-03" db="EMBL/GenBank/DDBJ databases">
        <title>Soil Listeria distribution.</title>
        <authorList>
            <person name="Liao J."/>
            <person name="Wiedmann M."/>
        </authorList>
    </citation>
    <scope>NUCLEOTIDE SEQUENCE [LARGE SCALE GENOMIC DNA]</scope>
    <source>
        <strain evidence="2 3">FSL L7-1699</strain>
    </source>
</reference>
<protein>
    <submittedName>
        <fullName evidence="2">Peptidoglycan bound protein</fullName>
    </submittedName>
</protein>
<evidence type="ECO:0000256" key="1">
    <source>
        <dbReference type="SAM" id="SignalP"/>
    </source>
</evidence>
<feature type="chain" id="PRO_5045517822" evidence="1">
    <location>
        <begin position="25"/>
        <end position="188"/>
    </location>
</feature>
<evidence type="ECO:0000313" key="2">
    <source>
        <dbReference type="EMBL" id="MBC1376873.1"/>
    </source>
</evidence>
<organism evidence="2 3">
    <name type="scientific">Listeria farberi</name>
    <dbReference type="NCBI Taxonomy" id="2713500"/>
    <lineage>
        <taxon>Bacteria</taxon>
        <taxon>Bacillati</taxon>
        <taxon>Bacillota</taxon>
        <taxon>Bacilli</taxon>
        <taxon>Bacillales</taxon>
        <taxon>Listeriaceae</taxon>
        <taxon>Listeria</taxon>
    </lineage>
</organism>
<evidence type="ECO:0000313" key="3">
    <source>
        <dbReference type="Proteomes" id="UP000518829"/>
    </source>
</evidence>
<feature type="signal peptide" evidence="1">
    <location>
        <begin position="1"/>
        <end position="24"/>
    </location>
</feature>
<sequence length="188" mass="21208">QKVFVVMVAVALVFQLVPWSNIFAGAEENQTKTIQQIAQPDDQKLADENKTTLMADNKEKTKNLVNGKQLLKDSVDWNFTNKVTDINGNTKETYAPGDSLKFSLSLAIPSYSEAVLDETYTFWIQKDFFQGDKVTFVNPAIDGLIPRQNVFTDDSMKNSIGTKTINNVEYICYTLKFNQSPEALAKYE</sequence>
<keyword evidence="3" id="KW-1185">Reference proteome</keyword>
<gene>
    <name evidence="2" type="ORF">HB839_15215</name>
</gene>
<feature type="non-terminal residue" evidence="2">
    <location>
        <position position="188"/>
    </location>
</feature>
<accession>A0ABR6SRL8</accession>